<dbReference type="GO" id="GO:0004449">
    <property type="term" value="F:isocitrate dehydrogenase (NAD+) activity"/>
    <property type="evidence" value="ECO:0007669"/>
    <property type="project" value="TreeGrafter"/>
</dbReference>
<evidence type="ECO:0000256" key="1">
    <source>
        <dbReference type="ARBA" id="ARBA00007769"/>
    </source>
</evidence>
<dbReference type="GO" id="GO:0006099">
    <property type="term" value="P:tricarboxylic acid cycle"/>
    <property type="evidence" value="ECO:0007669"/>
    <property type="project" value="TreeGrafter"/>
</dbReference>
<dbReference type="InterPro" id="IPR024084">
    <property type="entry name" value="IsoPropMal-DH-like_dom"/>
</dbReference>
<dbReference type="Gene3D" id="3.40.718.10">
    <property type="entry name" value="Isopropylmalate Dehydrogenase"/>
    <property type="match status" value="1"/>
</dbReference>
<dbReference type="RefSeq" id="WP_110984848.1">
    <property type="nucleotide sequence ID" value="NZ_CAWNWM010000002.1"/>
</dbReference>
<dbReference type="EMBL" id="PQWO01000002">
    <property type="protein sequence ID" value="PZD74621.1"/>
    <property type="molecule type" value="Genomic_DNA"/>
</dbReference>
<evidence type="ECO:0000313" key="4">
    <source>
        <dbReference type="EMBL" id="PZD74621.1"/>
    </source>
</evidence>
<comment type="similarity">
    <text evidence="1">Belongs to the isocitrate and isopropylmalate dehydrogenases family.</text>
</comment>
<accession>A0A2W1K318</accession>
<dbReference type="OrthoDB" id="9806254at2"/>
<dbReference type="Pfam" id="PF00180">
    <property type="entry name" value="Iso_dh"/>
    <property type="match status" value="1"/>
</dbReference>
<dbReference type="SMART" id="SM01329">
    <property type="entry name" value="Iso_dh"/>
    <property type="match status" value="1"/>
</dbReference>
<dbReference type="PANTHER" id="PTHR11835">
    <property type="entry name" value="DECARBOXYLATING DEHYDROGENASES-ISOCITRATE, ISOPROPYLMALATE, TARTRATE"/>
    <property type="match status" value="1"/>
</dbReference>
<comment type="caution">
    <text evidence="4">The sequence shown here is derived from an EMBL/GenBank/DDBJ whole genome shotgun (WGS) entry which is preliminary data.</text>
</comment>
<feature type="domain" description="Isopropylmalate dehydrogenase-like" evidence="3">
    <location>
        <begin position="4"/>
        <end position="347"/>
    </location>
</feature>
<keyword evidence="5" id="KW-1185">Reference proteome</keyword>
<evidence type="ECO:0000313" key="5">
    <source>
        <dbReference type="Proteomes" id="UP000248857"/>
    </source>
</evidence>
<name>A0A2W1K318_9CYAN</name>
<protein>
    <submittedName>
        <fullName evidence="4">Homoisocitrate dehydrogenase</fullName>
        <ecNumber evidence="4">1.1.1.87</ecNumber>
    </submittedName>
</protein>
<dbReference type="GO" id="GO:0047046">
    <property type="term" value="F:homoisocitrate dehydrogenase activity"/>
    <property type="evidence" value="ECO:0007669"/>
    <property type="project" value="UniProtKB-EC"/>
</dbReference>
<gene>
    <name evidence="4" type="primary">hicd</name>
    <name evidence="4" type="ORF">C1752_00881</name>
</gene>
<sequence>MGYPVTLIRGDGIGPEVTEAVRIAIDATGVAVDWNIVDTGREATEADSIASQVLGAMRETKVAIAGPFAAAANQRSQPAMAKIRKQLQLYAHLQPAKSMVGSNFSDINLLLVYESANVSAGFGFDRTTNEAADVRDYLARMSGIPIYEDAALDIRLVSVLGCRRLMECAFEQARTHDRHKVTAVHRSDTQPFTDGLFLEIAREIAKDYLKIEFEDCLADTLCTQLIQTPQNYDVLVMPHLYGQMISDLCTGMNGGASVTPRATLGDEYAIFDAVHGPVPQLAGQNKVNPTALILSGVMLLRHLGEYAAAQQLQAAVETVIAQQKAVTDDLVPEGTQPVGTREMADAIASAI</sequence>
<proteinExistence type="inferred from homology"/>
<dbReference type="Proteomes" id="UP000248857">
    <property type="component" value="Unassembled WGS sequence"/>
</dbReference>
<dbReference type="EC" id="1.1.1.87" evidence="4"/>
<organism evidence="4 5">
    <name type="scientific">Acaryochloris thomasi RCC1774</name>
    <dbReference type="NCBI Taxonomy" id="1764569"/>
    <lineage>
        <taxon>Bacteria</taxon>
        <taxon>Bacillati</taxon>
        <taxon>Cyanobacteriota</taxon>
        <taxon>Cyanophyceae</taxon>
        <taxon>Acaryochloridales</taxon>
        <taxon>Acaryochloridaceae</taxon>
        <taxon>Acaryochloris</taxon>
        <taxon>Acaryochloris thomasi</taxon>
    </lineage>
</organism>
<reference evidence="4 5" key="1">
    <citation type="journal article" date="2018" name="Sci. Rep.">
        <title>A novel species of the marine cyanobacterium Acaryochloris with a unique pigment content and lifestyle.</title>
        <authorList>
            <person name="Partensky F."/>
            <person name="Six C."/>
            <person name="Ratin M."/>
            <person name="Garczarek L."/>
            <person name="Vaulot D."/>
            <person name="Probert I."/>
            <person name="Calteau A."/>
            <person name="Gourvil P."/>
            <person name="Marie D."/>
            <person name="Grebert T."/>
            <person name="Bouchier C."/>
            <person name="Le Panse S."/>
            <person name="Gachenot M."/>
            <person name="Rodriguez F."/>
            <person name="Garrido J.L."/>
        </authorList>
    </citation>
    <scope>NUCLEOTIDE SEQUENCE [LARGE SCALE GENOMIC DNA]</scope>
    <source>
        <strain evidence="4 5">RCC1774</strain>
    </source>
</reference>
<dbReference type="PANTHER" id="PTHR11835:SF34">
    <property type="entry name" value="ISOCITRATE DEHYDROGENASE [NAD] SUBUNIT ALPHA, MITOCHONDRIAL"/>
    <property type="match status" value="1"/>
</dbReference>
<dbReference type="AlphaFoldDB" id="A0A2W1K318"/>
<dbReference type="GO" id="GO:0006102">
    <property type="term" value="P:isocitrate metabolic process"/>
    <property type="evidence" value="ECO:0007669"/>
    <property type="project" value="TreeGrafter"/>
</dbReference>
<keyword evidence="2 4" id="KW-0560">Oxidoreductase</keyword>
<evidence type="ECO:0000256" key="2">
    <source>
        <dbReference type="ARBA" id="ARBA00023002"/>
    </source>
</evidence>
<dbReference type="SUPFAM" id="SSF53659">
    <property type="entry name" value="Isocitrate/Isopropylmalate dehydrogenase-like"/>
    <property type="match status" value="1"/>
</dbReference>
<evidence type="ECO:0000259" key="3">
    <source>
        <dbReference type="SMART" id="SM01329"/>
    </source>
</evidence>